<dbReference type="EMBL" id="UYYA01003893">
    <property type="protein sequence ID" value="VDM57366.1"/>
    <property type="molecule type" value="Genomic_DNA"/>
</dbReference>
<proteinExistence type="predicted"/>
<evidence type="ECO:0000313" key="3">
    <source>
        <dbReference type="Proteomes" id="UP000267027"/>
    </source>
</evidence>
<dbReference type="WBParaSite" id="ACOC_0000578001-mRNA-1">
    <property type="protein sequence ID" value="ACOC_0000578001-mRNA-1"/>
    <property type="gene ID" value="ACOC_0000578001"/>
</dbReference>
<organism evidence="4">
    <name type="scientific">Angiostrongylus costaricensis</name>
    <name type="common">Nematode worm</name>
    <dbReference type="NCBI Taxonomy" id="334426"/>
    <lineage>
        <taxon>Eukaryota</taxon>
        <taxon>Metazoa</taxon>
        <taxon>Ecdysozoa</taxon>
        <taxon>Nematoda</taxon>
        <taxon>Chromadorea</taxon>
        <taxon>Rhabditida</taxon>
        <taxon>Rhabditina</taxon>
        <taxon>Rhabditomorpha</taxon>
        <taxon>Strongyloidea</taxon>
        <taxon>Metastrongylidae</taxon>
        <taxon>Angiostrongylus</taxon>
    </lineage>
</organism>
<dbReference type="Pfam" id="PF03564">
    <property type="entry name" value="DUF1759"/>
    <property type="match status" value="1"/>
</dbReference>
<dbReference type="PANTHER" id="PTHR22954">
    <property type="entry name" value="RETROVIRAL PROTEASE-RELATED"/>
    <property type="match status" value="1"/>
</dbReference>
<reference evidence="2 3" key="2">
    <citation type="submission" date="2018-11" db="EMBL/GenBank/DDBJ databases">
        <authorList>
            <consortium name="Pathogen Informatics"/>
        </authorList>
    </citation>
    <scope>NUCLEOTIDE SEQUENCE [LARGE SCALE GENOMIC DNA]</scope>
    <source>
        <strain evidence="2 3">Costa Rica</strain>
    </source>
</reference>
<sequence length="218" mass="25157">MTTKIQHKLDELATMFEKTHPTLPYIEEEFTQYSSTTEKAIGNTFEYLVLLHARIQGFNAHAELLNTSHKPSTTNSGKDESTVTAVVKNLELPTIPIPTFNGDIWDWDNFWELFILNVHSQRLSELQKFNYLLSSLKGEPLQSMKKFQLTRQNYTKAIEFLTNKYGNSEELIRQLLRKMDKISLHSSPIQEQRRLLEDIEAIIGQLVQKGENVGNQST</sequence>
<dbReference type="AlphaFoldDB" id="A0A0R3PLW3"/>
<feature type="coiled-coil region" evidence="1">
    <location>
        <begin position="144"/>
        <end position="209"/>
    </location>
</feature>
<gene>
    <name evidence="2" type="ORF">ACOC_LOCUS5781</name>
</gene>
<dbReference type="OMA" id="PEIHTEA"/>
<accession>A0A0R3PLW3</accession>
<evidence type="ECO:0000313" key="4">
    <source>
        <dbReference type="WBParaSite" id="ACOC_0000578001-mRNA-1"/>
    </source>
</evidence>
<reference evidence="4" key="1">
    <citation type="submission" date="2017-02" db="UniProtKB">
        <authorList>
            <consortium name="WormBaseParasite"/>
        </authorList>
    </citation>
    <scope>IDENTIFICATION</scope>
</reference>
<evidence type="ECO:0000313" key="2">
    <source>
        <dbReference type="EMBL" id="VDM57366.1"/>
    </source>
</evidence>
<protein>
    <submittedName>
        <fullName evidence="4">HEPN_STY4199 domain-containing protein</fullName>
    </submittedName>
</protein>
<name>A0A0R3PLW3_ANGCS</name>
<keyword evidence="1" id="KW-0175">Coiled coil</keyword>
<dbReference type="PANTHER" id="PTHR22954:SF3">
    <property type="entry name" value="PROTEIN CBG08539"/>
    <property type="match status" value="1"/>
</dbReference>
<dbReference type="STRING" id="334426.A0A0R3PLW3"/>
<evidence type="ECO:0000256" key="1">
    <source>
        <dbReference type="SAM" id="Coils"/>
    </source>
</evidence>
<keyword evidence="3" id="KW-1185">Reference proteome</keyword>
<dbReference type="InterPro" id="IPR005312">
    <property type="entry name" value="DUF1759"/>
</dbReference>
<dbReference type="Proteomes" id="UP000267027">
    <property type="component" value="Unassembled WGS sequence"/>
</dbReference>
<dbReference type="OrthoDB" id="5864015at2759"/>